<sequence length="448" mass="49329">MLNSSMQNYVVDGGPTKFMLTLLSVPSCCEDCPMQNRQPGSGARSDKTFRDGINPLARAGRGGEARQEALMNAIRAAHADFGTMQQYDSAEDCLRIVASSGFPDRALDLFRIVRRDTNSTCAATLKKRMRTVVGNIGASYLFVGTSELAALQEVGVAAAHSAPIIVDNGRPWGVLTVHFRQPWEDAEYDPTPMERVAVRFAECFKDGTPEQTPPDCDAGRIAHTPISTRTGPITRSSAAPIPFAGSMLREHRHVCAFFCSATDEYNALMPFICDGLGCGQRAFHVLPERHVDDHVTRPRSAGIDVDAAQRSGQLEIALPQDTYLRTGRFNKEDMLTLIQRVLEDGAALGFPLTRMIAHPETALDSWKSRNDWAEYEMRLNTVLSNFDDPVICTFDVNLLNAALAIDILRTHPVVVMGGALVENSFFTKPEDFLREVTDRTSASQPYRG</sequence>
<dbReference type="AlphaFoldDB" id="A0A1Y2JKD1"/>
<organism evidence="4 5">
    <name type="scientific">Bradyrhizobium japonicum</name>
    <dbReference type="NCBI Taxonomy" id="375"/>
    <lineage>
        <taxon>Bacteria</taxon>
        <taxon>Pseudomonadati</taxon>
        <taxon>Pseudomonadota</taxon>
        <taxon>Alphaproteobacteria</taxon>
        <taxon>Hyphomicrobiales</taxon>
        <taxon>Nitrobacteraceae</taxon>
        <taxon>Bradyrhizobium</taxon>
    </lineage>
</organism>
<feature type="domain" description="MEDS" evidence="3">
    <location>
        <begin position="252"/>
        <end position="412"/>
    </location>
</feature>
<feature type="compositionally biased region" description="Polar residues" evidence="1">
    <location>
        <begin position="225"/>
        <end position="235"/>
    </location>
</feature>
<feature type="region of interest" description="Disordered" evidence="1">
    <location>
        <begin position="209"/>
        <end position="235"/>
    </location>
</feature>
<gene>
    <name evidence="4" type="ORF">BSZ19_24510</name>
</gene>
<proteinExistence type="predicted"/>
<dbReference type="SUPFAM" id="SSF55781">
    <property type="entry name" value="GAF domain-like"/>
    <property type="match status" value="1"/>
</dbReference>
<evidence type="ECO:0000313" key="4">
    <source>
        <dbReference type="EMBL" id="OSJ30380.1"/>
    </source>
</evidence>
<dbReference type="Gene3D" id="3.30.450.40">
    <property type="match status" value="1"/>
</dbReference>
<evidence type="ECO:0000256" key="1">
    <source>
        <dbReference type="SAM" id="MobiDB-lite"/>
    </source>
</evidence>
<evidence type="ECO:0000259" key="3">
    <source>
        <dbReference type="Pfam" id="PF14417"/>
    </source>
</evidence>
<accession>A0A1Y2JKD1</accession>
<dbReference type="Pfam" id="PF01590">
    <property type="entry name" value="GAF"/>
    <property type="match status" value="1"/>
</dbReference>
<evidence type="ECO:0000259" key="2">
    <source>
        <dbReference type="Pfam" id="PF01590"/>
    </source>
</evidence>
<protein>
    <submittedName>
        <fullName evidence="4">Uncharacterized protein</fullName>
    </submittedName>
</protein>
<dbReference type="InterPro" id="IPR025847">
    <property type="entry name" value="MEDS_domain"/>
</dbReference>
<feature type="domain" description="GAF" evidence="2">
    <location>
        <begin position="113"/>
        <end position="187"/>
    </location>
</feature>
<reference evidence="4 5" key="1">
    <citation type="submission" date="2017-03" db="EMBL/GenBank/DDBJ databases">
        <title>Whole genome sequences of fourteen strains of Bradyrhizobium canariense and one strain of Bradyrhizobium japonicum isolated from Lupinus (Papilionoideae: Genisteae) species in Algeria.</title>
        <authorList>
            <person name="Crovadore J."/>
            <person name="Chekireb D."/>
            <person name="Brachmann A."/>
            <person name="Chablais R."/>
            <person name="Cochard B."/>
            <person name="Lefort F."/>
        </authorList>
    </citation>
    <scope>NUCLEOTIDE SEQUENCE [LARGE SCALE GENOMIC DNA]</scope>
    <source>
        <strain evidence="4 5">UBMA197</strain>
    </source>
</reference>
<dbReference type="InterPro" id="IPR003018">
    <property type="entry name" value="GAF"/>
</dbReference>
<comment type="caution">
    <text evidence="4">The sequence shown here is derived from an EMBL/GenBank/DDBJ whole genome shotgun (WGS) entry which is preliminary data.</text>
</comment>
<dbReference type="EMBL" id="NAFL01000261">
    <property type="protein sequence ID" value="OSJ30380.1"/>
    <property type="molecule type" value="Genomic_DNA"/>
</dbReference>
<dbReference type="InterPro" id="IPR029016">
    <property type="entry name" value="GAF-like_dom_sf"/>
</dbReference>
<evidence type="ECO:0000313" key="5">
    <source>
        <dbReference type="Proteomes" id="UP000193335"/>
    </source>
</evidence>
<dbReference type="Proteomes" id="UP000193335">
    <property type="component" value="Unassembled WGS sequence"/>
</dbReference>
<dbReference type="Pfam" id="PF14417">
    <property type="entry name" value="MEDS"/>
    <property type="match status" value="1"/>
</dbReference>
<name>A0A1Y2JKD1_BRAJP</name>